<gene>
    <name evidence="3" type="ORF">LCER1_G007994</name>
</gene>
<dbReference type="EMBL" id="QGMG01001015">
    <property type="protein sequence ID" value="TVY50757.1"/>
    <property type="molecule type" value="Genomic_DNA"/>
</dbReference>
<feature type="transmembrane region" description="Helical" evidence="1">
    <location>
        <begin position="337"/>
        <end position="355"/>
    </location>
</feature>
<reference evidence="3 4" key="1">
    <citation type="submission" date="2018-05" db="EMBL/GenBank/DDBJ databases">
        <title>Whole genome sequencing for identification of molecular markers to develop diagnostic detection tools for the regulated plant pathogen Lachnellula willkommii.</title>
        <authorList>
            <person name="Giroux E."/>
            <person name="Bilodeau G."/>
        </authorList>
    </citation>
    <scope>NUCLEOTIDE SEQUENCE [LARGE SCALE GENOMIC DNA]</scope>
    <source>
        <strain evidence="3 4">CBS 625.97</strain>
    </source>
</reference>
<accession>A0A7D8YYR7</accession>
<dbReference type="InterPro" id="IPR046529">
    <property type="entry name" value="DUF6594"/>
</dbReference>
<evidence type="ECO:0000256" key="1">
    <source>
        <dbReference type="SAM" id="Phobius"/>
    </source>
</evidence>
<keyword evidence="4" id="KW-1185">Reference proteome</keyword>
<organism evidence="3 4">
    <name type="scientific">Lachnellula cervina</name>
    <dbReference type="NCBI Taxonomy" id="1316786"/>
    <lineage>
        <taxon>Eukaryota</taxon>
        <taxon>Fungi</taxon>
        <taxon>Dikarya</taxon>
        <taxon>Ascomycota</taxon>
        <taxon>Pezizomycotina</taxon>
        <taxon>Leotiomycetes</taxon>
        <taxon>Helotiales</taxon>
        <taxon>Lachnaceae</taxon>
        <taxon>Lachnellula</taxon>
    </lineage>
</organism>
<dbReference type="OrthoDB" id="5342093at2759"/>
<protein>
    <recommendedName>
        <fullName evidence="2">DUF6594 domain-containing protein</fullName>
    </recommendedName>
</protein>
<feature type="transmembrane region" description="Helical" evidence="1">
    <location>
        <begin position="287"/>
        <end position="307"/>
    </location>
</feature>
<dbReference type="PANTHER" id="PTHR34502:SF5">
    <property type="entry name" value="DUF6594 DOMAIN-CONTAINING PROTEIN"/>
    <property type="match status" value="1"/>
</dbReference>
<dbReference type="Proteomes" id="UP000481288">
    <property type="component" value="Unassembled WGS sequence"/>
</dbReference>
<name>A0A7D8YYR7_9HELO</name>
<proteinExistence type="predicted"/>
<evidence type="ECO:0000259" key="2">
    <source>
        <dbReference type="Pfam" id="PF20237"/>
    </source>
</evidence>
<dbReference type="Pfam" id="PF20237">
    <property type="entry name" value="DUF6594"/>
    <property type="match status" value="1"/>
</dbReference>
<comment type="caution">
    <text evidence="3">The sequence shown here is derived from an EMBL/GenBank/DDBJ whole genome shotgun (WGS) entry which is preliminary data.</text>
</comment>
<keyword evidence="1" id="KW-1133">Transmembrane helix</keyword>
<evidence type="ECO:0000313" key="3">
    <source>
        <dbReference type="EMBL" id="TVY50757.1"/>
    </source>
</evidence>
<dbReference type="AlphaFoldDB" id="A0A7D8YYR7"/>
<keyword evidence="1" id="KW-0472">Membrane</keyword>
<sequence>MYSFVVVIVLSEPKLCSFTLYWIYMHVSKAELQVACARHEALNSLVGIPTSYTTIASISIAGLAFNQSTGPILLPSGMLEMEASPEGYPRLAALQGAYPQLGIYRRFAALNARNLLYLQAELVDLETSLNEYAKEDGGSEDSRKRLRNKNWFYLSRKNDGVLGSQWHTMIRLRKKLKQYNQCLFQQRQLATFDHPEAGNLEFMNEWLADPRQGNYALEGLDRNIWKEGKDLLVVPPDTLAGDSFTRFLRKPLTTLCHKVWGRRRGPTDVEGSICVYGEKTVIRSADMIGTAIASLLPVLAVVVLYCVREMLTRLGMVALFTVLFSMALMATTNAKRIEVFAATAAFASVQVVFVGSTTI</sequence>
<evidence type="ECO:0000313" key="4">
    <source>
        <dbReference type="Proteomes" id="UP000481288"/>
    </source>
</evidence>
<feature type="transmembrane region" description="Helical" evidence="1">
    <location>
        <begin position="314"/>
        <end position="331"/>
    </location>
</feature>
<dbReference type="PANTHER" id="PTHR34502">
    <property type="entry name" value="DUF6594 DOMAIN-CONTAINING PROTEIN-RELATED"/>
    <property type="match status" value="1"/>
</dbReference>
<keyword evidence="1" id="KW-0812">Transmembrane</keyword>
<feature type="domain" description="DUF6594" evidence="2">
    <location>
        <begin position="88"/>
        <end position="351"/>
    </location>
</feature>